<evidence type="ECO:0000313" key="1">
    <source>
        <dbReference type="EMBL" id="KAJ4723631.1"/>
    </source>
</evidence>
<proteinExistence type="predicted"/>
<sequence length="210" mass="24058">MGNSLQKPTYQTLENPQKEEENIASSFTCEICIELTAANNKFKNKNLCSHPFCENCIAHHIEAKIEDNTAKIRCPGLDCPHILDPISCKPLISENLFTKWCDLLCENYVLHFERSYCPNKNCNALVVNECERKGRVKKAQCPICSQWFCFQCKLGWHAGYGCEEARNFRDPNDIAFGQLVEERSWARCPSCGHCVELIDGCRYTFCRLVC</sequence>
<keyword evidence="2" id="KW-1185">Reference proteome</keyword>
<dbReference type="EMBL" id="CM051396">
    <property type="protein sequence ID" value="KAJ4723631.1"/>
    <property type="molecule type" value="Genomic_DNA"/>
</dbReference>
<organism evidence="1 2">
    <name type="scientific">Melia azedarach</name>
    <name type="common">Chinaberry tree</name>
    <dbReference type="NCBI Taxonomy" id="155640"/>
    <lineage>
        <taxon>Eukaryota</taxon>
        <taxon>Viridiplantae</taxon>
        <taxon>Streptophyta</taxon>
        <taxon>Embryophyta</taxon>
        <taxon>Tracheophyta</taxon>
        <taxon>Spermatophyta</taxon>
        <taxon>Magnoliopsida</taxon>
        <taxon>eudicotyledons</taxon>
        <taxon>Gunneridae</taxon>
        <taxon>Pentapetalae</taxon>
        <taxon>rosids</taxon>
        <taxon>malvids</taxon>
        <taxon>Sapindales</taxon>
        <taxon>Meliaceae</taxon>
        <taxon>Melia</taxon>
    </lineage>
</organism>
<gene>
    <name evidence="1" type="ORF">OWV82_006977</name>
</gene>
<evidence type="ECO:0000313" key="2">
    <source>
        <dbReference type="Proteomes" id="UP001164539"/>
    </source>
</evidence>
<accession>A0ACC1YJM3</accession>
<name>A0ACC1YJM3_MELAZ</name>
<protein>
    <submittedName>
        <fullName evidence="1">RBR-type E3 ubiquitin transferase</fullName>
    </submittedName>
</protein>
<comment type="caution">
    <text evidence="1">The sequence shown here is derived from an EMBL/GenBank/DDBJ whole genome shotgun (WGS) entry which is preliminary data.</text>
</comment>
<reference evidence="1 2" key="1">
    <citation type="journal article" date="2023" name="Science">
        <title>Complex scaffold remodeling in plant triterpene biosynthesis.</title>
        <authorList>
            <person name="De La Pena R."/>
            <person name="Hodgson H."/>
            <person name="Liu J.C."/>
            <person name="Stephenson M.J."/>
            <person name="Martin A.C."/>
            <person name="Owen C."/>
            <person name="Harkess A."/>
            <person name="Leebens-Mack J."/>
            <person name="Jimenez L.E."/>
            <person name="Osbourn A."/>
            <person name="Sattely E.S."/>
        </authorList>
    </citation>
    <scope>NUCLEOTIDE SEQUENCE [LARGE SCALE GENOMIC DNA]</scope>
    <source>
        <strain evidence="2">cv. JPN11</strain>
        <tissue evidence="1">Leaf</tissue>
    </source>
</reference>
<dbReference type="Proteomes" id="UP001164539">
    <property type="component" value="Chromosome 3"/>
</dbReference>
<keyword evidence="1" id="KW-0808">Transferase</keyword>